<gene>
    <name evidence="1" type="ORF">PCOR1329_LOCUS44042</name>
</gene>
<evidence type="ECO:0000313" key="1">
    <source>
        <dbReference type="EMBL" id="CAK0852076.1"/>
    </source>
</evidence>
<accession>A0ABN9U1Y6</accession>
<evidence type="ECO:0000313" key="2">
    <source>
        <dbReference type="Proteomes" id="UP001189429"/>
    </source>
</evidence>
<comment type="caution">
    <text evidence="1">The sequence shown here is derived from an EMBL/GenBank/DDBJ whole genome shotgun (WGS) entry which is preliminary data.</text>
</comment>
<name>A0ABN9U1Y6_9DINO</name>
<dbReference type="Proteomes" id="UP001189429">
    <property type="component" value="Unassembled WGS sequence"/>
</dbReference>
<proteinExistence type="predicted"/>
<dbReference type="EMBL" id="CAUYUJ010015291">
    <property type="protein sequence ID" value="CAK0852076.1"/>
    <property type="molecule type" value="Genomic_DNA"/>
</dbReference>
<sequence>MTYADCSSIDDMIHHILHGDFVAGLISGLPELHLEQYLNLSSSTVVSLRSMFMAPVHSTEIVHGTTEPSKSSQDLSLAVDAAIVRLQADGKDKEAKLNNMPFEFTVIHTCRTDDPSVFITPNSAAATGLLRTALDDKSLKVGASGTLRLGRQ</sequence>
<organism evidence="1 2">
    <name type="scientific">Prorocentrum cordatum</name>
    <dbReference type="NCBI Taxonomy" id="2364126"/>
    <lineage>
        <taxon>Eukaryota</taxon>
        <taxon>Sar</taxon>
        <taxon>Alveolata</taxon>
        <taxon>Dinophyceae</taxon>
        <taxon>Prorocentrales</taxon>
        <taxon>Prorocentraceae</taxon>
        <taxon>Prorocentrum</taxon>
    </lineage>
</organism>
<keyword evidence="2" id="KW-1185">Reference proteome</keyword>
<reference evidence="1" key="1">
    <citation type="submission" date="2023-10" db="EMBL/GenBank/DDBJ databases">
        <authorList>
            <person name="Chen Y."/>
            <person name="Shah S."/>
            <person name="Dougan E. K."/>
            <person name="Thang M."/>
            <person name="Chan C."/>
        </authorList>
    </citation>
    <scope>NUCLEOTIDE SEQUENCE [LARGE SCALE GENOMIC DNA]</scope>
</reference>
<protein>
    <submittedName>
        <fullName evidence="1">Uncharacterized protein</fullName>
    </submittedName>
</protein>